<dbReference type="Proteomes" id="UP000515160">
    <property type="component" value="Chromosome 3"/>
</dbReference>
<evidence type="ECO:0000313" key="3">
    <source>
        <dbReference type="Proteomes" id="UP000515160"/>
    </source>
</evidence>
<evidence type="ECO:0000256" key="1">
    <source>
        <dbReference type="SAM" id="MobiDB-lite"/>
    </source>
</evidence>
<dbReference type="RefSeq" id="XP_034110071.1">
    <property type="nucleotide sequence ID" value="XM_034254180.2"/>
</dbReference>
<accession>A0A6P8X1U6</accession>
<feature type="transmembrane region" description="Helical" evidence="2">
    <location>
        <begin position="243"/>
        <end position="261"/>
    </location>
</feature>
<name>A0A6P8X1U6_DROAB</name>
<feature type="region of interest" description="Disordered" evidence="1">
    <location>
        <begin position="113"/>
        <end position="133"/>
    </location>
</feature>
<organism evidence="3 4">
    <name type="scientific">Drosophila albomicans</name>
    <name type="common">Fruit fly</name>
    <dbReference type="NCBI Taxonomy" id="7291"/>
    <lineage>
        <taxon>Eukaryota</taxon>
        <taxon>Metazoa</taxon>
        <taxon>Ecdysozoa</taxon>
        <taxon>Arthropoda</taxon>
        <taxon>Hexapoda</taxon>
        <taxon>Insecta</taxon>
        <taxon>Pterygota</taxon>
        <taxon>Neoptera</taxon>
        <taxon>Endopterygota</taxon>
        <taxon>Diptera</taxon>
        <taxon>Brachycera</taxon>
        <taxon>Muscomorpha</taxon>
        <taxon>Ephydroidea</taxon>
        <taxon>Drosophilidae</taxon>
        <taxon>Drosophila</taxon>
    </lineage>
</organism>
<feature type="transmembrane region" description="Helical" evidence="2">
    <location>
        <begin position="218"/>
        <end position="238"/>
    </location>
</feature>
<keyword evidence="2" id="KW-0472">Membrane</keyword>
<reference evidence="4" key="1">
    <citation type="submission" date="2025-08" db="UniProtKB">
        <authorList>
            <consortium name="RefSeq"/>
        </authorList>
    </citation>
    <scope>IDENTIFICATION</scope>
    <source>
        <strain evidence="4">15112-1751.03</strain>
        <tissue evidence="4">Whole Adult</tissue>
    </source>
</reference>
<dbReference type="AlphaFoldDB" id="A0A6P8X1U6"/>
<keyword evidence="2" id="KW-1133">Transmembrane helix</keyword>
<keyword evidence="3" id="KW-1185">Reference proteome</keyword>
<protein>
    <submittedName>
        <fullName evidence="4">Uncharacterized protein LOC117571809</fullName>
    </submittedName>
</protein>
<sequence>MSELGEFSSPHSESQLIEVEVHHVGVTAKLQSPLRKLLPQLNSSTETELFKDPKSQYNMLDNEAQGDTTTTVQSSPSQVLYEMHAEPQQPMIRPNRIEFQRYTRVKRARFTVPPPRKRTSRAKGHQTRQEQPVQRPGFLDRLVASLDNMCKCQPQHARNIIDDLPSPKWNVKAATRHTCIGIYPFEHGCADYLSTTDTHPKINSIVLADRATTYATHFWAEFFGLLHIGVAFVVAFVLQCYRFVLYSLVNTLLVGLLHMTSDYLVKPALTVAFNGFLQPPMIFLYNIMCSLRDILEPVADTLSNFIKPLAILGGSIRLINVNYRSVRRLAKDV</sequence>
<gene>
    <name evidence="4" type="primary">LOC117571809</name>
</gene>
<dbReference type="OrthoDB" id="10045204at2759"/>
<evidence type="ECO:0000256" key="2">
    <source>
        <dbReference type="SAM" id="Phobius"/>
    </source>
</evidence>
<dbReference type="GeneID" id="117571809"/>
<keyword evidence="2" id="KW-0812">Transmembrane</keyword>
<proteinExistence type="predicted"/>
<feature type="compositionally biased region" description="Basic residues" evidence="1">
    <location>
        <begin position="113"/>
        <end position="126"/>
    </location>
</feature>
<evidence type="ECO:0000313" key="4">
    <source>
        <dbReference type="RefSeq" id="XP_034110071.1"/>
    </source>
</evidence>